<dbReference type="InterPro" id="IPR018763">
    <property type="entry name" value="DUF2334"/>
</dbReference>
<reference evidence="1 2" key="1">
    <citation type="submission" date="2022-10" db="EMBL/GenBank/DDBJ databases">
        <title>The complete genomes of actinobacterial strains from the NBC collection.</title>
        <authorList>
            <person name="Joergensen T.S."/>
            <person name="Alvarez Arevalo M."/>
            <person name="Sterndorff E.B."/>
            <person name="Faurdal D."/>
            <person name="Vuksanovic O."/>
            <person name="Mourched A.-S."/>
            <person name="Charusanti P."/>
            <person name="Shaw S."/>
            <person name="Blin K."/>
            <person name="Weber T."/>
        </authorList>
    </citation>
    <scope>NUCLEOTIDE SEQUENCE [LARGE SCALE GENOMIC DNA]</scope>
    <source>
        <strain evidence="1 2">NBC_00319</strain>
    </source>
</reference>
<accession>A0AAU4K086</accession>
<dbReference type="RefSeq" id="WP_045821772.1">
    <property type="nucleotide sequence ID" value="NZ_CP108021.1"/>
</dbReference>
<evidence type="ECO:0000313" key="1">
    <source>
        <dbReference type="EMBL" id="WUM19454.1"/>
    </source>
</evidence>
<evidence type="ECO:0000313" key="2">
    <source>
        <dbReference type="Proteomes" id="UP001432128"/>
    </source>
</evidence>
<dbReference type="InterPro" id="IPR011330">
    <property type="entry name" value="Glyco_hydro/deAcase_b/a-brl"/>
</dbReference>
<organism evidence="1 2">
    <name type="scientific">Williamsia herbipolensis</name>
    <dbReference type="NCBI Taxonomy" id="1603258"/>
    <lineage>
        <taxon>Bacteria</taxon>
        <taxon>Bacillati</taxon>
        <taxon>Actinomycetota</taxon>
        <taxon>Actinomycetes</taxon>
        <taxon>Mycobacteriales</taxon>
        <taxon>Nocardiaceae</taxon>
        <taxon>Williamsia</taxon>
    </lineage>
</organism>
<proteinExistence type="predicted"/>
<dbReference type="EMBL" id="CP108021">
    <property type="protein sequence ID" value="WUM19454.1"/>
    <property type="molecule type" value="Genomic_DNA"/>
</dbReference>
<name>A0AAU4K086_9NOCA</name>
<dbReference type="AlphaFoldDB" id="A0AAU4K086"/>
<protein>
    <submittedName>
        <fullName evidence="1">DUF2334 domain-containing protein</fullName>
    </submittedName>
</protein>
<gene>
    <name evidence="1" type="ORF">OG579_17355</name>
</gene>
<dbReference type="Proteomes" id="UP001432128">
    <property type="component" value="Chromosome"/>
</dbReference>
<dbReference type="SUPFAM" id="SSF88713">
    <property type="entry name" value="Glycoside hydrolase/deacetylase"/>
    <property type="match status" value="1"/>
</dbReference>
<dbReference type="Pfam" id="PF10096">
    <property type="entry name" value="DUF2334"/>
    <property type="match status" value="1"/>
</dbReference>
<dbReference type="GO" id="GO:0005975">
    <property type="term" value="P:carbohydrate metabolic process"/>
    <property type="evidence" value="ECO:0007669"/>
    <property type="project" value="InterPro"/>
</dbReference>
<dbReference type="KEGG" id="whr:OG579_17355"/>
<sequence>MAGQLYVSVSGIRADTLTDTQAFVDDLARREVPTSLLVSPRLKHGYRLGDDAETVDWLRERRSGDDAIVLHGYDQAATKRRRAEFAVIDTHEAALRLAAADRVLEAAGLRTRLFAAPRWTASAGATAALPAAGFRVNLGFTGWDDLVTGQFTRARVLGFGDGFRADAWWARMVVVSTNRTARRGGVVRLSIAAKHLQTPIARQTLLDCVDLSRHHGLTPVTYRRLTGVAAGRGAA</sequence>
<keyword evidence="2" id="KW-1185">Reference proteome</keyword>
<dbReference type="Gene3D" id="3.20.20.370">
    <property type="entry name" value="Glycoside hydrolase/deacetylase"/>
    <property type="match status" value="1"/>
</dbReference>